<dbReference type="Pfam" id="PF00023">
    <property type="entry name" value="Ank"/>
    <property type="match status" value="2"/>
</dbReference>
<dbReference type="Pfam" id="PF13637">
    <property type="entry name" value="Ank_4"/>
    <property type="match status" value="1"/>
</dbReference>
<keyword evidence="1" id="KW-0040">ANK repeat</keyword>
<keyword evidence="4" id="KW-0732">Signal</keyword>
<gene>
    <name evidence="5" type="ORF">SCF082_LOCUS4457</name>
</gene>
<dbReference type="InterPro" id="IPR036770">
    <property type="entry name" value="Ankyrin_rpt-contain_sf"/>
</dbReference>
<dbReference type="PANTHER" id="PTHR44207">
    <property type="entry name" value="SURFACE ANTIGEN BSPA-LIKE-RELATED"/>
    <property type="match status" value="1"/>
</dbReference>
<feature type="region of interest" description="Disordered" evidence="2">
    <location>
        <begin position="110"/>
        <end position="136"/>
    </location>
</feature>
<sequence length="895" mass="97671">MTKLLAAIAIPILALYAVDIVQLPQHFGGARRLNSFEDKSIAHGLQELIPGPCVIQEAEATTKWMLWLLVDSLRAHWPVLVVVVPDGALVAVLLVLIKYRMSGESNPYMQLEQSESGSEEGDEAGGEEQPERTDDTPSLYARAEVAMMAFFWLSDMFSDLYVAYTYYTDRMYMFSFLLAAIWIGSERRPGLTSFVLYVLQVQPLLEAFKALKRGMTQELREEKVLAALCEGAPSSLLQIYALLANGAEHSAQHRSIVLPLVRRILAHRVLGPAGHMPPADAKRQGLQQPYLPLIVATEFLIIALLFKSNNCGLQLKWKELFKKQNFLGIITSFLSTFWCCYDRDLIPQRRFGRSLLALRTFSALCTLWLFALVFSAESGGECVLSHKPAVEIICLVTLLTFTITFLLTIMNDVMLSWCALPLFPIISGCNGGRLELAARLGLDSQIRRFLDDSHEEARVAALRQAAEAGHVSVVQSLVDFGVSPGAFWQRGLTAMHCAARGGHVPVMEALQELGSNDLETAGEYRVTPAHLAASNGHLEVLRFLERSGCDLEKADNDGMTPAMFAAQNGRLDVVQFLESARCNLQKADRRERTPAFLAARNGYLEIVKFLQSSGYNLQKVNDLGNTPAHAAAGNGHLEVLQFLQSSGCDLEKANHAGRTPAHLAASNGQLDVLQLLQSSKCDLEKADNDGMTPALFAAYDGHVEVLRCLESSGCHLGKADNSGETPAHLAAGNGHLEVLQFLQSSGCDLEKANHVGRTPAHLAASNGQLDALQLLQSSNCDLEKADYLGRTPVQCAASNGQSDVLQLLQSSKCDLEQADSFGRTPAHLAALNGHLEVLRFLERSGCDMEKANSSGDTPAQLAALHGHLEVSQFLQSSGTTGLQTASSRELRLRVG</sequence>
<proteinExistence type="predicted"/>
<feature type="repeat" description="ANK" evidence="1">
    <location>
        <begin position="524"/>
        <end position="556"/>
    </location>
</feature>
<feature type="transmembrane region" description="Helical" evidence="3">
    <location>
        <begin position="356"/>
        <end position="376"/>
    </location>
</feature>
<feature type="repeat" description="ANK" evidence="1">
    <location>
        <begin position="788"/>
        <end position="820"/>
    </location>
</feature>
<evidence type="ECO:0000256" key="4">
    <source>
        <dbReference type="SAM" id="SignalP"/>
    </source>
</evidence>
<dbReference type="PROSITE" id="PS50088">
    <property type="entry name" value="ANK_REPEAT"/>
    <property type="match status" value="11"/>
</dbReference>
<name>A0ABP0HZJ9_9DINO</name>
<dbReference type="SMART" id="SM00248">
    <property type="entry name" value="ANK"/>
    <property type="match status" value="13"/>
</dbReference>
<feature type="repeat" description="ANK" evidence="1">
    <location>
        <begin position="490"/>
        <end position="516"/>
    </location>
</feature>
<reference evidence="5 6" key="1">
    <citation type="submission" date="2024-02" db="EMBL/GenBank/DDBJ databases">
        <authorList>
            <person name="Chen Y."/>
            <person name="Shah S."/>
            <person name="Dougan E. K."/>
            <person name="Thang M."/>
            <person name="Chan C."/>
        </authorList>
    </citation>
    <scope>NUCLEOTIDE SEQUENCE [LARGE SCALE GENOMIC DNA]</scope>
</reference>
<feature type="repeat" description="ANK" evidence="1">
    <location>
        <begin position="557"/>
        <end position="589"/>
    </location>
</feature>
<evidence type="ECO:0000313" key="5">
    <source>
        <dbReference type="EMBL" id="CAK8995666.1"/>
    </source>
</evidence>
<feature type="repeat" description="ANK" evidence="1">
    <location>
        <begin position="821"/>
        <end position="853"/>
    </location>
</feature>
<keyword evidence="3" id="KW-0472">Membrane</keyword>
<keyword evidence="3" id="KW-0812">Transmembrane</keyword>
<feature type="repeat" description="ANK" evidence="1">
    <location>
        <begin position="656"/>
        <end position="688"/>
    </location>
</feature>
<feature type="repeat" description="ANK" evidence="1">
    <location>
        <begin position="689"/>
        <end position="721"/>
    </location>
</feature>
<feature type="signal peptide" evidence="4">
    <location>
        <begin position="1"/>
        <end position="17"/>
    </location>
</feature>
<dbReference type="PROSITE" id="PS50297">
    <property type="entry name" value="ANK_REP_REGION"/>
    <property type="match status" value="7"/>
</dbReference>
<dbReference type="Gene3D" id="1.25.40.20">
    <property type="entry name" value="Ankyrin repeat-containing domain"/>
    <property type="match status" value="2"/>
</dbReference>
<evidence type="ECO:0000313" key="6">
    <source>
        <dbReference type="Proteomes" id="UP001642464"/>
    </source>
</evidence>
<comment type="caution">
    <text evidence="5">The sequence shown here is derived from an EMBL/GenBank/DDBJ whole genome shotgun (WGS) entry which is preliminary data.</text>
</comment>
<dbReference type="Pfam" id="PF12796">
    <property type="entry name" value="Ank_2"/>
    <property type="match status" value="3"/>
</dbReference>
<feature type="transmembrane region" description="Helical" evidence="3">
    <location>
        <begin position="75"/>
        <end position="97"/>
    </location>
</feature>
<feature type="transmembrane region" description="Helical" evidence="3">
    <location>
        <begin position="388"/>
        <end position="407"/>
    </location>
</feature>
<feature type="compositionally biased region" description="Acidic residues" evidence="2">
    <location>
        <begin position="117"/>
        <end position="128"/>
    </location>
</feature>
<evidence type="ECO:0000256" key="2">
    <source>
        <dbReference type="SAM" id="MobiDB-lite"/>
    </source>
</evidence>
<evidence type="ECO:0000256" key="1">
    <source>
        <dbReference type="PROSITE-ProRule" id="PRU00023"/>
    </source>
</evidence>
<dbReference type="InterPro" id="IPR002110">
    <property type="entry name" value="Ankyrin_rpt"/>
</dbReference>
<dbReference type="PANTHER" id="PTHR44207:SF2">
    <property type="entry name" value="REPEAT PROTEIN, PUTATIVE-RELATED"/>
    <property type="match status" value="1"/>
</dbReference>
<evidence type="ECO:0000256" key="3">
    <source>
        <dbReference type="SAM" id="Phobius"/>
    </source>
</evidence>
<dbReference type="SUPFAM" id="SSF48403">
    <property type="entry name" value="Ankyrin repeat"/>
    <property type="match status" value="2"/>
</dbReference>
<feature type="repeat" description="ANK" evidence="1">
    <location>
        <begin position="590"/>
        <end position="622"/>
    </location>
</feature>
<accession>A0ABP0HZJ9</accession>
<protein>
    <submittedName>
        <fullName evidence="5">Ankyrin-3 (ANK-3) (Ankyrin-G)</fullName>
    </submittedName>
</protein>
<dbReference type="Proteomes" id="UP001642464">
    <property type="component" value="Unassembled WGS sequence"/>
</dbReference>
<keyword evidence="6" id="KW-1185">Reference proteome</keyword>
<feature type="chain" id="PRO_5047320509" evidence="4">
    <location>
        <begin position="18"/>
        <end position="895"/>
    </location>
</feature>
<keyword evidence="3" id="KW-1133">Transmembrane helix</keyword>
<organism evidence="5 6">
    <name type="scientific">Durusdinium trenchii</name>
    <dbReference type="NCBI Taxonomy" id="1381693"/>
    <lineage>
        <taxon>Eukaryota</taxon>
        <taxon>Sar</taxon>
        <taxon>Alveolata</taxon>
        <taxon>Dinophyceae</taxon>
        <taxon>Suessiales</taxon>
        <taxon>Symbiodiniaceae</taxon>
        <taxon>Durusdinium</taxon>
    </lineage>
</organism>
<feature type="repeat" description="ANK" evidence="1">
    <location>
        <begin position="722"/>
        <end position="754"/>
    </location>
</feature>
<feature type="repeat" description="ANK" evidence="1">
    <location>
        <begin position="755"/>
        <end position="787"/>
    </location>
</feature>
<dbReference type="EMBL" id="CAXAMM010002303">
    <property type="protein sequence ID" value="CAK8995666.1"/>
    <property type="molecule type" value="Genomic_DNA"/>
</dbReference>
<feature type="repeat" description="ANK" evidence="1">
    <location>
        <begin position="623"/>
        <end position="655"/>
    </location>
</feature>